<proteinExistence type="predicted"/>
<evidence type="ECO:0000313" key="3">
    <source>
        <dbReference type="Proteomes" id="UP000683520"/>
    </source>
</evidence>
<dbReference type="Proteomes" id="UP000683520">
    <property type="component" value="Chromosome"/>
</dbReference>
<keyword evidence="1" id="KW-0732">Signal</keyword>
<keyword evidence="3" id="KW-1185">Reference proteome</keyword>
<feature type="chain" id="PRO_5045737803" description="Secreted protein" evidence="1">
    <location>
        <begin position="28"/>
        <end position="109"/>
    </location>
</feature>
<evidence type="ECO:0008006" key="4">
    <source>
        <dbReference type="Google" id="ProtNLM"/>
    </source>
</evidence>
<evidence type="ECO:0000313" key="2">
    <source>
        <dbReference type="EMBL" id="QXB18031.1"/>
    </source>
</evidence>
<gene>
    <name evidence="2" type="ORF">I6L55_09095</name>
</gene>
<organism evidence="2 3">
    <name type="scientific">Corynebacterium coyleae</name>
    <dbReference type="NCBI Taxonomy" id="53374"/>
    <lineage>
        <taxon>Bacteria</taxon>
        <taxon>Bacillati</taxon>
        <taxon>Actinomycetota</taxon>
        <taxon>Actinomycetes</taxon>
        <taxon>Mycobacteriales</taxon>
        <taxon>Corynebacteriaceae</taxon>
        <taxon>Corynebacterium</taxon>
    </lineage>
</organism>
<accession>A0ABX8KTG0</accession>
<reference evidence="2 3" key="1">
    <citation type="submission" date="2021-06" db="EMBL/GenBank/DDBJ databases">
        <title>FDA dAtabase for Regulatory Grade micrObial Sequences (FDA-ARGOS): Supporting development and validation of Infectious Disease Dx tests.</title>
        <authorList>
            <person name="Sproer C."/>
            <person name="Gronow S."/>
            <person name="Severitt S."/>
            <person name="Schroder I."/>
            <person name="Tallon L."/>
            <person name="Sadzewicz L."/>
            <person name="Zhao X."/>
            <person name="Boylan J."/>
            <person name="Ott S."/>
            <person name="Bowen H."/>
            <person name="Vavikolanu K."/>
            <person name="Mehta A."/>
            <person name="Aluvathingal J."/>
            <person name="Nadendla S."/>
            <person name="Lowell S."/>
            <person name="Myers T."/>
            <person name="Yan Y."/>
        </authorList>
    </citation>
    <scope>NUCLEOTIDE SEQUENCE [LARGE SCALE GENOMIC DNA]</scope>
    <source>
        <strain evidence="2 3">FDAARGOS 1425</strain>
    </source>
</reference>
<dbReference type="RefSeq" id="WP_070614923.1">
    <property type="nucleotide sequence ID" value="NZ_CP047198.1"/>
</dbReference>
<feature type="signal peptide" evidence="1">
    <location>
        <begin position="1"/>
        <end position="27"/>
    </location>
</feature>
<dbReference type="GeneID" id="92750336"/>
<evidence type="ECO:0000256" key="1">
    <source>
        <dbReference type="SAM" id="SignalP"/>
    </source>
</evidence>
<name>A0ABX8KTG0_9CORY</name>
<protein>
    <recommendedName>
        <fullName evidence="4">Secreted protein</fullName>
    </recommendedName>
</protein>
<dbReference type="EMBL" id="CP077302">
    <property type="protein sequence ID" value="QXB18031.1"/>
    <property type="molecule type" value="Genomic_DNA"/>
</dbReference>
<sequence length="109" mass="10919">MKLSKIAIATATTGALALGALAPAASAAPAAPAAPANHDGAYSGSAWGLYNFLVTNIINGAEQLNGGANKSGTEKAPGVMLSSAPFLLLLFPLQLIAEAEVRLLDQLGF</sequence>